<dbReference type="InterPro" id="IPR000504">
    <property type="entry name" value="RRM_dom"/>
</dbReference>
<dbReference type="InterPro" id="IPR035979">
    <property type="entry name" value="RBD_domain_sf"/>
</dbReference>
<dbReference type="InterPro" id="IPR002059">
    <property type="entry name" value="CSP_DNA-bd"/>
</dbReference>
<sequence length="362" mass="38040">MEPSENLYIQGLPLDITDDRLQAIFMQYGSVVQCRALEPVPGKPDRVALLRMSSLEEAQWIVENINQNIPVGLATPIAVQYSMNKAQKEVEMRKVAGIPPPGHLATTAATPLPAPALDAMPAPVDAPTVPAPAAVAGAPAASPAVPGLHTGVMMSGTVKRWDSQKGFGFIVPDGGGPDVFVHVRELADGEVLVNGAQVMFEAMLDPSKGPGRYRAKVCIGGMQKDVASAIASDRLFMTGFPFEITEETITAVFNQYGTVVSVKKLPAQVGKCDAAALVRMADVAQAKWLVDNVNHNIPAGLTTPLMITYAENKAPIPAVGAAQLLPPPLPAPIPVPPIAMPINGCYGKALSIQAVVVPQGPY</sequence>
<evidence type="ECO:0000259" key="5">
    <source>
        <dbReference type="PROSITE" id="PS51857"/>
    </source>
</evidence>
<evidence type="ECO:0000256" key="1">
    <source>
        <dbReference type="ARBA" id="ARBA00022737"/>
    </source>
</evidence>
<dbReference type="EMBL" id="HBEG01037649">
    <property type="protein sequence ID" value="CAD8376755.1"/>
    <property type="molecule type" value="Transcribed_RNA"/>
</dbReference>
<dbReference type="PANTHER" id="PTHR15241">
    <property type="entry name" value="TRANSFORMER-2-RELATED"/>
    <property type="match status" value="1"/>
</dbReference>
<evidence type="ECO:0000256" key="3">
    <source>
        <dbReference type="PROSITE-ProRule" id="PRU00176"/>
    </source>
</evidence>
<dbReference type="Pfam" id="PF00076">
    <property type="entry name" value="RRM_1"/>
    <property type="match status" value="2"/>
</dbReference>
<protein>
    <submittedName>
        <fullName evidence="6">Uncharacterized protein</fullName>
    </submittedName>
</protein>
<dbReference type="SUPFAM" id="SSF54928">
    <property type="entry name" value="RNA-binding domain, RBD"/>
    <property type="match status" value="1"/>
</dbReference>
<dbReference type="InterPro" id="IPR012340">
    <property type="entry name" value="NA-bd_OB-fold"/>
</dbReference>
<organism evidence="6">
    <name type="scientific">Pyrodinium bahamense</name>
    <dbReference type="NCBI Taxonomy" id="73915"/>
    <lineage>
        <taxon>Eukaryota</taxon>
        <taxon>Sar</taxon>
        <taxon>Alveolata</taxon>
        <taxon>Dinophyceae</taxon>
        <taxon>Gonyaulacales</taxon>
        <taxon>Pyrocystaceae</taxon>
        <taxon>Pyrodinium</taxon>
    </lineage>
</organism>
<dbReference type="InterPro" id="IPR002343">
    <property type="entry name" value="Hud_Sxl_RNA"/>
</dbReference>
<dbReference type="InterPro" id="IPR011129">
    <property type="entry name" value="CSD"/>
</dbReference>
<dbReference type="InterPro" id="IPR019844">
    <property type="entry name" value="CSD_CS"/>
</dbReference>
<dbReference type="CDD" id="cd00590">
    <property type="entry name" value="RRM_SF"/>
    <property type="match status" value="1"/>
</dbReference>
<dbReference type="GO" id="GO:1990904">
    <property type="term" value="C:ribonucleoprotein complex"/>
    <property type="evidence" value="ECO:0007669"/>
    <property type="project" value="InterPro"/>
</dbReference>
<dbReference type="PROSITE" id="PS00352">
    <property type="entry name" value="CSD_1"/>
    <property type="match status" value="1"/>
</dbReference>
<dbReference type="SMART" id="SM00357">
    <property type="entry name" value="CSP"/>
    <property type="match status" value="1"/>
</dbReference>
<dbReference type="SMART" id="SM00360">
    <property type="entry name" value="RRM"/>
    <property type="match status" value="2"/>
</dbReference>
<dbReference type="SUPFAM" id="SSF50249">
    <property type="entry name" value="Nucleic acid-binding proteins"/>
    <property type="match status" value="1"/>
</dbReference>
<name>A0A7S0FS14_9DINO</name>
<feature type="domain" description="RRM" evidence="4">
    <location>
        <begin position="233"/>
        <end position="312"/>
    </location>
</feature>
<feature type="domain" description="CSD" evidence="5">
    <location>
        <begin position="153"/>
        <end position="219"/>
    </location>
</feature>
<dbReference type="InterPro" id="IPR012677">
    <property type="entry name" value="Nucleotide-bd_a/b_plait_sf"/>
</dbReference>
<evidence type="ECO:0000256" key="2">
    <source>
        <dbReference type="ARBA" id="ARBA00022884"/>
    </source>
</evidence>
<proteinExistence type="predicted"/>
<evidence type="ECO:0000259" key="4">
    <source>
        <dbReference type="PROSITE" id="PS50102"/>
    </source>
</evidence>
<evidence type="ECO:0000313" key="6">
    <source>
        <dbReference type="EMBL" id="CAD8376755.1"/>
    </source>
</evidence>
<feature type="domain" description="RRM" evidence="4">
    <location>
        <begin position="5"/>
        <end position="84"/>
    </location>
</feature>
<dbReference type="PROSITE" id="PS50102">
    <property type="entry name" value="RRM"/>
    <property type="match status" value="2"/>
</dbReference>
<dbReference type="CDD" id="cd04458">
    <property type="entry name" value="CSP_CDS"/>
    <property type="match status" value="1"/>
</dbReference>
<keyword evidence="2 3" id="KW-0694">RNA-binding</keyword>
<dbReference type="PANTHER" id="PTHR15241:SF304">
    <property type="entry name" value="RRM DOMAIN-CONTAINING PROTEIN"/>
    <property type="match status" value="1"/>
</dbReference>
<dbReference type="Gene3D" id="3.30.70.330">
    <property type="match status" value="2"/>
</dbReference>
<dbReference type="GO" id="GO:0003723">
    <property type="term" value="F:RNA binding"/>
    <property type="evidence" value="ECO:0007669"/>
    <property type="project" value="UniProtKB-UniRule"/>
</dbReference>
<dbReference type="AlphaFoldDB" id="A0A7S0FS14"/>
<dbReference type="Pfam" id="PF00313">
    <property type="entry name" value="CSD"/>
    <property type="match status" value="1"/>
</dbReference>
<keyword evidence="1" id="KW-0677">Repeat</keyword>
<gene>
    <name evidence="6" type="ORF">PBAH0796_LOCUS22973</name>
</gene>
<dbReference type="PROSITE" id="PS51857">
    <property type="entry name" value="CSD_2"/>
    <property type="match status" value="1"/>
</dbReference>
<dbReference type="PRINTS" id="PR00961">
    <property type="entry name" value="HUDSXLRNA"/>
</dbReference>
<dbReference type="Gene3D" id="2.40.50.140">
    <property type="entry name" value="Nucleic acid-binding proteins"/>
    <property type="match status" value="1"/>
</dbReference>
<reference evidence="6" key="1">
    <citation type="submission" date="2021-01" db="EMBL/GenBank/DDBJ databases">
        <authorList>
            <person name="Corre E."/>
            <person name="Pelletier E."/>
            <person name="Niang G."/>
            <person name="Scheremetjew M."/>
            <person name="Finn R."/>
            <person name="Kale V."/>
            <person name="Holt S."/>
            <person name="Cochrane G."/>
            <person name="Meng A."/>
            <person name="Brown T."/>
            <person name="Cohen L."/>
        </authorList>
    </citation>
    <scope>NUCLEOTIDE SEQUENCE</scope>
    <source>
        <strain evidence="6">Pbaha01</strain>
    </source>
</reference>
<accession>A0A7S0FS14</accession>